<feature type="domain" description="HNH nuclease" evidence="1">
    <location>
        <begin position="1"/>
        <end position="47"/>
    </location>
</feature>
<keyword evidence="2" id="KW-0255">Endonuclease</keyword>
<dbReference type="GO" id="GO:0008270">
    <property type="term" value="F:zinc ion binding"/>
    <property type="evidence" value="ECO:0007669"/>
    <property type="project" value="InterPro"/>
</dbReference>
<dbReference type="Pfam" id="PF01844">
    <property type="entry name" value="HNH"/>
    <property type="match status" value="1"/>
</dbReference>
<keyword evidence="2" id="KW-0378">Hydrolase</keyword>
<proteinExistence type="predicted"/>
<dbReference type="InterPro" id="IPR002711">
    <property type="entry name" value="HNH"/>
</dbReference>
<dbReference type="GO" id="GO:0004519">
    <property type="term" value="F:endonuclease activity"/>
    <property type="evidence" value="ECO:0007669"/>
    <property type="project" value="UniProtKB-KW"/>
</dbReference>
<dbReference type="Proteomes" id="UP000032946">
    <property type="component" value="Chromosome"/>
</dbReference>
<dbReference type="Gene3D" id="1.10.30.50">
    <property type="match status" value="1"/>
</dbReference>
<evidence type="ECO:0000313" key="2">
    <source>
        <dbReference type="EMBL" id="CDM95362.1"/>
    </source>
</evidence>
<dbReference type="GO" id="GO:0003676">
    <property type="term" value="F:nucleic acid binding"/>
    <property type="evidence" value="ECO:0007669"/>
    <property type="project" value="InterPro"/>
</dbReference>
<keyword evidence="3" id="KW-1185">Reference proteome</keyword>
<reference evidence="2 3" key="1">
    <citation type="submission" date="2014-02" db="EMBL/GenBank/DDBJ databases">
        <authorList>
            <person name="Genoscope - CEA"/>
        </authorList>
    </citation>
    <scope>NUCLEOTIDE SEQUENCE [LARGE SCALE GENOMIC DNA]</scope>
    <source>
        <strain evidence="2 3">PCC 8005</strain>
    </source>
</reference>
<dbReference type="CDD" id="cd00085">
    <property type="entry name" value="HNHc"/>
    <property type="match status" value="1"/>
</dbReference>
<dbReference type="AlphaFoldDB" id="A0A9P1KGU9"/>
<name>A0A9P1KGU9_9CYAN</name>
<gene>
    <name evidence="2" type="ORF">ARTHRO_30630</name>
</gene>
<keyword evidence="2" id="KW-0540">Nuclease</keyword>
<accession>A0A9P1KGU9</accession>
<dbReference type="SMART" id="SM00507">
    <property type="entry name" value="HNHc"/>
    <property type="match status" value="1"/>
</dbReference>
<dbReference type="EMBL" id="FO818640">
    <property type="protein sequence ID" value="CDM95362.1"/>
    <property type="molecule type" value="Genomic_DNA"/>
</dbReference>
<evidence type="ECO:0000259" key="1">
    <source>
        <dbReference type="SMART" id="SM00507"/>
    </source>
</evidence>
<protein>
    <submittedName>
        <fullName evidence="2">HNH endonuclease</fullName>
    </submittedName>
</protein>
<sequence>MPKGRCAWRGLYFTPSDLVEVDHIVPQSLGGKDVYKNLQLLHRHCHHDQTALDNANAASLTMEQSARASHHEVFRVYANYRDVEAPLEPYDGKLSPTVLNGRGKW</sequence>
<organism evidence="2 3">
    <name type="scientific">Limnospira indica PCC 8005</name>
    <dbReference type="NCBI Taxonomy" id="376219"/>
    <lineage>
        <taxon>Bacteria</taxon>
        <taxon>Bacillati</taxon>
        <taxon>Cyanobacteriota</taxon>
        <taxon>Cyanophyceae</taxon>
        <taxon>Oscillatoriophycideae</taxon>
        <taxon>Oscillatoriales</taxon>
        <taxon>Sirenicapillariaceae</taxon>
        <taxon>Limnospira</taxon>
    </lineage>
</organism>
<evidence type="ECO:0000313" key="3">
    <source>
        <dbReference type="Proteomes" id="UP000032946"/>
    </source>
</evidence>
<dbReference type="InterPro" id="IPR003615">
    <property type="entry name" value="HNH_nuc"/>
</dbReference>